<evidence type="ECO:0000256" key="2">
    <source>
        <dbReference type="ARBA" id="ARBA00005568"/>
    </source>
</evidence>
<feature type="binding site" evidence="5">
    <location>
        <position position="122"/>
    </location>
    <ligand>
        <name>substrate</name>
    </ligand>
</feature>
<dbReference type="STRING" id="93684.SAMN05421853_11145"/>
<dbReference type="InterPro" id="IPR005000">
    <property type="entry name" value="Aldolase/citrate-lyase_domain"/>
</dbReference>
<evidence type="ECO:0000256" key="1">
    <source>
        <dbReference type="ARBA" id="ARBA00001946"/>
    </source>
</evidence>
<feature type="binding site" evidence="6">
    <location>
        <position position="122"/>
    </location>
    <ligand>
        <name>Mg(2+)</name>
        <dbReference type="ChEBI" id="CHEBI:18420"/>
    </ligand>
</feature>
<evidence type="ECO:0000313" key="9">
    <source>
        <dbReference type="Proteomes" id="UP000243106"/>
    </source>
</evidence>
<comment type="similarity">
    <text evidence="2">Belongs to the HpcH/HpaI aldolase family.</text>
</comment>
<evidence type="ECO:0000256" key="4">
    <source>
        <dbReference type="ARBA" id="ARBA00022842"/>
    </source>
</evidence>
<protein>
    <submittedName>
        <fullName evidence="8">Citrate lyase subunit beta / citryl-CoA lyase</fullName>
    </submittedName>
</protein>
<comment type="cofactor">
    <cofactor evidence="1">
        <name>Mg(2+)</name>
        <dbReference type="ChEBI" id="CHEBI:18420"/>
    </cofactor>
</comment>
<evidence type="ECO:0000313" key="8">
    <source>
        <dbReference type="EMBL" id="SFQ58116.1"/>
    </source>
</evidence>
<dbReference type="GO" id="GO:0006107">
    <property type="term" value="P:oxaloacetate metabolic process"/>
    <property type="evidence" value="ECO:0007669"/>
    <property type="project" value="TreeGrafter"/>
</dbReference>
<dbReference type="AlphaFoldDB" id="A0A1I5ZNQ9"/>
<evidence type="ECO:0000256" key="6">
    <source>
        <dbReference type="PIRSR" id="PIRSR015582-2"/>
    </source>
</evidence>
<feature type="binding site" evidence="5">
    <location>
        <position position="69"/>
    </location>
    <ligand>
        <name>substrate</name>
    </ligand>
</feature>
<dbReference type="GO" id="GO:0000287">
    <property type="term" value="F:magnesium ion binding"/>
    <property type="evidence" value="ECO:0007669"/>
    <property type="project" value="TreeGrafter"/>
</dbReference>
<dbReference type="InterPro" id="IPR015813">
    <property type="entry name" value="Pyrv/PenolPyrv_kinase-like_dom"/>
</dbReference>
<accession>A0A1I5ZNQ9</accession>
<keyword evidence="8" id="KW-0456">Lyase</keyword>
<gene>
    <name evidence="8" type="ORF">SAMN05421853_11145</name>
</gene>
<feature type="domain" description="HpcH/HpaI aldolase/citrate lyase" evidence="7">
    <location>
        <begin position="13"/>
        <end position="213"/>
    </location>
</feature>
<dbReference type="PANTHER" id="PTHR32308">
    <property type="entry name" value="LYASE BETA SUBUNIT, PUTATIVE (AFU_ORTHOLOGUE AFUA_4G13030)-RELATED"/>
    <property type="match status" value="1"/>
</dbReference>
<dbReference type="PANTHER" id="PTHR32308:SF10">
    <property type="entry name" value="CITRATE LYASE SUBUNIT BETA"/>
    <property type="match status" value="1"/>
</dbReference>
<evidence type="ECO:0000256" key="3">
    <source>
        <dbReference type="ARBA" id="ARBA00022723"/>
    </source>
</evidence>
<dbReference type="Gene3D" id="3.20.20.60">
    <property type="entry name" value="Phosphoenolpyruvate-binding domains"/>
    <property type="match status" value="1"/>
</dbReference>
<name>A0A1I5ZNQ9_9RHOB</name>
<reference evidence="9" key="1">
    <citation type="submission" date="2016-10" db="EMBL/GenBank/DDBJ databases">
        <authorList>
            <person name="Varghese N."/>
            <person name="Submissions S."/>
        </authorList>
    </citation>
    <scope>NUCLEOTIDE SEQUENCE [LARGE SCALE GENOMIC DNA]</scope>
    <source>
        <strain evidence="9">JCM 10271</strain>
    </source>
</reference>
<keyword evidence="3 6" id="KW-0479">Metal-binding</keyword>
<dbReference type="PIRSF" id="PIRSF015582">
    <property type="entry name" value="Cit_lyase_B"/>
    <property type="match status" value="1"/>
</dbReference>
<organism evidence="8 9">
    <name type="scientific">Roseivivax halotolerans</name>
    <dbReference type="NCBI Taxonomy" id="93684"/>
    <lineage>
        <taxon>Bacteria</taxon>
        <taxon>Pseudomonadati</taxon>
        <taxon>Pseudomonadota</taxon>
        <taxon>Alphaproteobacteria</taxon>
        <taxon>Rhodobacterales</taxon>
        <taxon>Roseobacteraceae</taxon>
        <taxon>Roseivivax</taxon>
    </lineage>
</organism>
<feature type="binding site" evidence="6">
    <location>
        <position position="146"/>
    </location>
    <ligand>
        <name>Mg(2+)</name>
        <dbReference type="ChEBI" id="CHEBI:18420"/>
    </ligand>
</feature>
<dbReference type="InterPro" id="IPR011206">
    <property type="entry name" value="Citrate_lyase_beta/mcl1/mcl2"/>
</dbReference>
<dbReference type="Proteomes" id="UP000243106">
    <property type="component" value="Unassembled WGS sequence"/>
</dbReference>
<evidence type="ECO:0000259" key="7">
    <source>
        <dbReference type="Pfam" id="PF03328"/>
    </source>
</evidence>
<dbReference type="SUPFAM" id="SSF51621">
    <property type="entry name" value="Phosphoenolpyruvate/pyruvate domain"/>
    <property type="match status" value="1"/>
</dbReference>
<sequence>MVLDSFATLSFPLFVPADRPDRFAKACASGTDSVIIDLEDAVASDLKSAVRRIPRDALPSDRTVTLMLRINAPGTQWYRDDVAFARATGFDAVVLPKAETPEQIADLRAALNPGQKILGLVETVRGVARMTELAEATDRLAFGSIDLSADMGCENTHMAFLPIRSQIVQAARLAGRPAPLDGVTTATRDPDIIAEDARHSHEMGFGGKLLIHPNQIEPARSAFRPKKERIDWAERVIAASADGGAALVDGAMVDVPVLKQARRILDRARALS</sequence>
<dbReference type="GO" id="GO:0016829">
    <property type="term" value="F:lyase activity"/>
    <property type="evidence" value="ECO:0007669"/>
    <property type="project" value="UniProtKB-KW"/>
</dbReference>
<dbReference type="Pfam" id="PF03328">
    <property type="entry name" value="HpcH_HpaI"/>
    <property type="match status" value="1"/>
</dbReference>
<dbReference type="InterPro" id="IPR040442">
    <property type="entry name" value="Pyrv_kinase-like_dom_sf"/>
</dbReference>
<dbReference type="EMBL" id="FOXV01000011">
    <property type="protein sequence ID" value="SFQ58116.1"/>
    <property type="molecule type" value="Genomic_DNA"/>
</dbReference>
<keyword evidence="9" id="KW-1185">Reference proteome</keyword>
<evidence type="ECO:0000256" key="5">
    <source>
        <dbReference type="PIRSR" id="PIRSR015582-1"/>
    </source>
</evidence>
<keyword evidence="4 6" id="KW-0460">Magnesium</keyword>
<proteinExistence type="inferred from homology"/>